<evidence type="ECO:0000256" key="6">
    <source>
        <dbReference type="SAM" id="Phobius"/>
    </source>
</evidence>
<dbReference type="AlphaFoldDB" id="A0A2N0U4B5"/>
<comment type="subcellular location">
    <subcellularLocation>
        <location evidence="1">Cell membrane</location>
        <topology evidence="1">Multi-pass membrane protein</topology>
    </subcellularLocation>
</comment>
<dbReference type="EMBL" id="LKTS01000001">
    <property type="protein sequence ID" value="PKD21852.1"/>
    <property type="molecule type" value="Genomic_DNA"/>
</dbReference>
<proteinExistence type="predicted"/>
<name>A0A2N0U4B5_9FLAO</name>
<feature type="transmembrane region" description="Helical" evidence="6">
    <location>
        <begin position="244"/>
        <end position="260"/>
    </location>
</feature>
<evidence type="ECO:0000256" key="4">
    <source>
        <dbReference type="ARBA" id="ARBA00022989"/>
    </source>
</evidence>
<comment type="caution">
    <text evidence="7">The sequence shown here is derived from an EMBL/GenBank/DDBJ whole genome shotgun (WGS) entry which is preliminary data.</text>
</comment>
<dbReference type="Proteomes" id="UP000232673">
    <property type="component" value="Unassembled WGS sequence"/>
</dbReference>
<gene>
    <name evidence="7" type="ORF">APR41_02420</name>
</gene>
<feature type="transmembrane region" description="Helical" evidence="6">
    <location>
        <begin position="129"/>
        <end position="147"/>
    </location>
</feature>
<evidence type="ECO:0000256" key="5">
    <source>
        <dbReference type="ARBA" id="ARBA00023136"/>
    </source>
</evidence>
<dbReference type="OrthoDB" id="9812094at2"/>
<dbReference type="NCBIfam" id="TIGR00374">
    <property type="entry name" value="flippase-like domain"/>
    <property type="match status" value="1"/>
</dbReference>
<protein>
    <recommendedName>
        <fullName evidence="9">TIGR00374 family protein</fullName>
    </recommendedName>
</protein>
<keyword evidence="5 6" id="KW-0472">Membrane</keyword>
<accession>A0A2N0U4B5</accession>
<dbReference type="RefSeq" id="WP_079711246.1">
    <property type="nucleotide sequence ID" value="NZ_FUZC01000001.1"/>
</dbReference>
<dbReference type="Pfam" id="PF03706">
    <property type="entry name" value="LPG_synthase_TM"/>
    <property type="match status" value="1"/>
</dbReference>
<keyword evidence="4 6" id="KW-1133">Transmembrane helix</keyword>
<sequence length="321" mass="36144">MKKKIIKILKIVLPLLLGVFLIWYSLKSATPQERKELWQNISTANPWFLLLSMFFGGLSHLSRAYRWKFMLEPLGYKPKLANSFMAVMAGYLANFGIPRSGEVLRAASLSTYEEIPFEKAFGTIISERIADVIVMLSITAITLFLQTEHLLAYFKANEINPLFSVGILLVLILLGVLGLQIIKRSQLSFLVRIKKMAQGLLEGMRSILKMKQKWAFIFHTLFIWLMYILMFYVIVFSIPGLENTEFSIIMAAFVVGSFAISATNGGIGVYPVAIGAILMLFGISKQSGEAFGWLTWGTQTVMVLILGGLSFIFLPIFNRQK</sequence>
<evidence type="ECO:0000313" key="7">
    <source>
        <dbReference type="EMBL" id="PKD21852.1"/>
    </source>
</evidence>
<keyword evidence="8" id="KW-1185">Reference proteome</keyword>
<dbReference type="PANTHER" id="PTHR39087:SF2">
    <property type="entry name" value="UPF0104 MEMBRANE PROTEIN MJ1595"/>
    <property type="match status" value="1"/>
</dbReference>
<feature type="transmembrane region" description="Helical" evidence="6">
    <location>
        <begin position="44"/>
        <end position="61"/>
    </location>
</feature>
<dbReference type="PANTHER" id="PTHR39087">
    <property type="entry name" value="UPF0104 MEMBRANE PROTEIN MJ1595"/>
    <property type="match status" value="1"/>
</dbReference>
<evidence type="ECO:0008006" key="9">
    <source>
        <dbReference type="Google" id="ProtNLM"/>
    </source>
</evidence>
<evidence type="ECO:0000313" key="8">
    <source>
        <dbReference type="Proteomes" id="UP000232673"/>
    </source>
</evidence>
<feature type="transmembrane region" description="Helical" evidence="6">
    <location>
        <begin position="214"/>
        <end position="238"/>
    </location>
</feature>
<evidence type="ECO:0000256" key="2">
    <source>
        <dbReference type="ARBA" id="ARBA00022475"/>
    </source>
</evidence>
<evidence type="ECO:0000256" key="3">
    <source>
        <dbReference type="ARBA" id="ARBA00022692"/>
    </source>
</evidence>
<evidence type="ECO:0000256" key="1">
    <source>
        <dbReference type="ARBA" id="ARBA00004651"/>
    </source>
</evidence>
<dbReference type="InterPro" id="IPR022791">
    <property type="entry name" value="L-PG_synthase/AglD"/>
</dbReference>
<keyword evidence="3 6" id="KW-0812">Transmembrane</keyword>
<dbReference type="STRING" id="447422.SAMN05660903_00075"/>
<organism evidence="7 8">
    <name type="scientific">Salegentibacter salinarum</name>
    <dbReference type="NCBI Taxonomy" id="447422"/>
    <lineage>
        <taxon>Bacteria</taxon>
        <taxon>Pseudomonadati</taxon>
        <taxon>Bacteroidota</taxon>
        <taxon>Flavobacteriia</taxon>
        <taxon>Flavobacteriales</taxon>
        <taxon>Flavobacteriaceae</taxon>
        <taxon>Salegentibacter</taxon>
    </lineage>
</organism>
<reference evidence="7 8" key="1">
    <citation type="submission" date="2015-10" db="EMBL/GenBank/DDBJ databases">
        <title>Draft genome sequence of Salegentibacter salinarum KCTC 12975.</title>
        <authorList>
            <person name="Lin W."/>
            <person name="Zheng Q."/>
        </authorList>
    </citation>
    <scope>NUCLEOTIDE SEQUENCE [LARGE SCALE GENOMIC DNA]</scope>
    <source>
        <strain evidence="7 8">KCTC 12975</strain>
    </source>
</reference>
<feature type="transmembrane region" description="Helical" evidence="6">
    <location>
        <begin position="159"/>
        <end position="182"/>
    </location>
</feature>
<dbReference type="GO" id="GO:0005886">
    <property type="term" value="C:plasma membrane"/>
    <property type="evidence" value="ECO:0007669"/>
    <property type="project" value="UniProtKB-SubCell"/>
</dbReference>
<keyword evidence="2" id="KW-1003">Cell membrane</keyword>
<feature type="transmembrane region" description="Helical" evidence="6">
    <location>
        <begin position="296"/>
        <end position="317"/>
    </location>
</feature>